<dbReference type="OrthoDB" id="5767802at2"/>
<dbReference type="InterPro" id="IPR005025">
    <property type="entry name" value="FMN_Rdtase-like_dom"/>
</dbReference>
<reference evidence="4 5" key="1">
    <citation type="submission" date="2019-03" db="EMBL/GenBank/DDBJ databases">
        <title>Genomic Encyclopedia of Type Strains, Phase IV (KMG-IV): sequencing the most valuable type-strain genomes for metagenomic binning, comparative biology and taxonomic classification.</title>
        <authorList>
            <person name="Goeker M."/>
        </authorList>
    </citation>
    <scope>NUCLEOTIDE SEQUENCE [LARGE SCALE GENOMIC DNA]</scope>
    <source>
        <strain evidence="4 5">DSM 28231</strain>
    </source>
</reference>
<comment type="caution">
    <text evidence="4">The sequence shown here is derived from an EMBL/GenBank/DDBJ whole genome shotgun (WGS) entry which is preliminary data.</text>
</comment>
<dbReference type="Proteomes" id="UP000294841">
    <property type="component" value="Unassembled WGS sequence"/>
</dbReference>
<dbReference type="Gene3D" id="3.40.50.360">
    <property type="match status" value="1"/>
</dbReference>
<evidence type="ECO:0000313" key="5">
    <source>
        <dbReference type="Proteomes" id="UP000294841"/>
    </source>
</evidence>
<comment type="cofactor">
    <cofactor evidence="1">
        <name>FMN</name>
        <dbReference type="ChEBI" id="CHEBI:58210"/>
    </cofactor>
</comment>
<feature type="domain" description="NADPH-dependent FMN reductase-like" evidence="3">
    <location>
        <begin position="1"/>
        <end position="138"/>
    </location>
</feature>
<dbReference type="RefSeq" id="WP_132024339.1">
    <property type="nucleotide sequence ID" value="NZ_CP016605.1"/>
</dbReference>
<dbReference type="PANTHER" id="PTHR30543">
    <property type="entry name" value="CHROMATE REDUCTASE"/>
    <property type="match status" value="1"/>
</dbReference>
<dbReference type="SUPFAM" id="SSF52218">
    <property type="entry name" value="Flavoproteins"/>
    <property type="match status" value="1"/>
</dbReference>
<evidence type="ECO:0000313" key="4">
    <source>
        <dbReference type="EMBL" id="TCP11999.1"/>
    </source>
</evidence>
<keyword evidence="2" id="KW-0285">Flavoprotein</keyword>
<dbReference type="GO" id="GO:0010181">
    <property type="term" value="F:FMN binding"/>
    <property type="evidence" value="ECO:0007669"/>
    <property type="project" value="TreeGrafter"/>
</dbReference>
<dbReference type="AlphaFoldDB" id="A0A4R2MX41"/>
<dbReference type="GO" id="GO:0005829">
    <property type="term" value="C:cytosol"/>
    <property type="evidence" value="ECO:0007669"/>
    <property type="project" value="TreeGrafter"/>
</dbReference>
<dbReference type="PANTHER" id="PTHR30543:SF21">
    <property type="entry name" value="NAD(P)H-DEPENDENT FMN REDUCTASE LOT6"/>
    <property type="match status" value="1"/>
</dbReference>
<dbReference type="InterPro" id="IPR050712">
    <property type="entry name" value="NAD(P)H-dep_reductase"/>
</dbReference>
<keyword evidence="5" id="KW-1185">Reference proteome</keyword>
<organism evidence="4 5">
    <name type="scientific">Bisgaardia hudsonensis</name>
    <dbReference type="NCBI Taxonomy" id="109472"/>
    <lineage>
        <taxon>Bacteria</taxon>
        <taxon>Pseudomonadati</taxon>
        <taxon>Pseudomonadota</taxon>
        <taxon>Gammaproteobacteria</taxon>
        <taxon>Pasteurellales</taxon>
        <taxon>Pasteurellaceae</taxon>
        <taxon>Bisgaardia</taxon>
    </lineage>
</organism>
<evidence type="ECO:0000256" key="2">
    <source>
        <dbReference type="ARBA" id="ARBA00022643"/>
    </source>
</evidence>
<gene>
    <name evidence="4" type="ORF">EV697_105111</name>
</gene>
<accession>A0A4R2MX41</accession>
<dbReference type="GO" id="GO:0016491">
    <property type="term" value="F:oxidoreductase activity"/>
    <property type="evidence" value="ECO:0007669"/>
    <property type="project" value="InterPro"/>
</dbReference>
<name>A0A4R2MX41_9PAST</name>
<dbReference type="EMBL" id="SLXI01000005">
    <property type="protein sequence ID" value="TCP11999.1"/>
    <property type="molecule type" value="Genomic_DNA"/>
</dbReference>
<sequence length="173" mass="19513">MKIIAFSASNSSKSINQVLINYLATLIENTEILKLTDYEIPIYSFDIEENKGIPVATQELDNKLQTTDKLIISIPEHNGNFPAFFKNHLDWLSRHNRGFLKNKKVLLVSTSPGKLGGANVLNIAKNTLPHFGAEIIATYSLGSFYDIFQEDKIINEKVAEELQELANEFVKKE</sequence>
<dbReference type="InterPro" id="IPR029039">
    <property type="entry name" value="Flavoprotein-like_sf"/>
</dbReference>
<evidence type="ECO:0000256" key="1">
    <source>
        <dbReference type="ARBA" id="ARBA00001917"/>
    </source>
</evidence>
<dbReference type="Pfam" id="PF03358">
    <property type="entry name" value="FMN_red"/>
    <property type="match status" value="1"/>
</dbReference>
<keyword evidence="2" id="KW-0288">FMN</keyword>
<protein>
    <submittedName>
        <fullName evidence="4">NAD(P)H-dependent FMN reductase</fullName>
    </submittedName>
</protein>
<proteinExistence type="predicted"/>
<evidence type="ECO:0000259" key="3">
    <source>
        <dbReference type="Pfam" id="PF03358"/>
    </source>
</evidence>